<reference evidence="2" key="1">
    <citation type="journal article" date="2017" name="Genome Biol.">
        <title>Comparative genomics reveals high biological diversity and specific adaptations in the industrially and medically important fungal genus Aspergillus.</title>
        <authorList>
            <person name="de Vries R.P."/>
            <person name="Riley R."/>
            <person name="Wiebenga A."/>
            <person name="Aguilar-Osorio G."/>
            <person name="Amillis S."/>
            <person name="Uchima C.A."/>
            <person name="Anderluh G."/>
            <person name="Asadollahi M."/>
            <person name="Askin M."/>
            <person name="Barry K."/>
            <person name="Battaglia E."/>
            <person name="Bayram O."/>
            <person name="Benocci T."/>
            <person name="Braus-Stromeyer S.A."/>
            <person name="Caldana C."/>
            <person name="Canovas D."/>
            <person name="Cerqueira G.C."/>
            <person name="Chen F."/>
            <person name="Chen W."/>
            <person name="Choi C."/>
            <person name="Clum A."/>
            <person name="Dos Santos R.A."/>
            <person name="Damasio A.R."/>
            <person name="Diallinas G."/>
            <person name="Emri T."/>
            <person name="Fekete E."/>
            <person name="Flipphi M."/>
            <person name="Freyberg S."/>
            <person name="Gallo A."/>
            <person name="Gournas C."/>
            <person name="Habgood R."/>
            <person name="Hainaut M."/>
            <person name="Harispe M.L."/>
            <person name="Henrissat B."/>
            <person name="Hilden K.S."/>
            <person name="Hope R."/>
            <person name="Hossain A."/>
            <person name="Karabika E."/>
            <person name="Karaffa L."/>
            <person name="Karanyi Z."/>
            <person name="Krasevec N."/>
            <person name="Kuo A."/>
            <person name="Kusch H."/>
            <person name="LaButti K."/>
            <person name="Lagendijk E.L."/>
            <person name="Lapidus A."/>
            <person name="Levasseur A."/>
            <person name="Lindquist E."/>
            <person name="Lipzen A."/>
            <person name="Logrieco A.F."/>
            <person name="MacCabe A."/>
            <person name="Maekelae M.R."/>
            <person name="Malavazi I."/>
            <person name="Melin P."/>
            <person name="Meyer V."/>
            <person name="Mielnichuk N."/>
            <person name="Miskei M."/>
            <person name="Molnar A.P."/>
            <person name="Mule G."/>
            <person name="Ngan C.Y."/>
            <person name="Orejas M."/>
            <person name="Orosz E."/>
            <person name="Ouedraogo J.P."/>
            <person name="Overkamp K.M."/>
            <person name="Park H.-S."/>
            <person name="Perrone G."/>
            <person name="Piumi F."/>
            <person name="Punt P.J."/>
            <person name="Ram A.F."/>
            <person name="Ramon A."/>
            <person name="Rauscher S."/>
            <person name="Record E."/>
            <person name="Riano-Pachon D.M."/>
            <person name="Robert V."/>
            <person name="Roehrig J."/>
            <person name="Ruller R."/>
            <person name="Salamov A."/>
            <person name="Salih N.S."/>
            <person name="Samson R.A."/>
            <person name="Sandor E."/>
            <person name="Sanguinetti M."/>
            <person name="Schuetze T."/>
            <person name="Sepcic K."/>
            <person name="Shelest E."/>
            <person name="Sherlock G."/>
            <person name="Sophianopoulou V."/>
            <person name="Squina F.M."/>
            <person name="Sun H."/>
            <person name="Susca A."/>
            <person name="Todd R.B."/>
            <person name="Tsang A."/>
            <person name="Unkles S.E."/>
            <person name="van de Wiele N."/>
            <person name="van Rossen-Uffink D."/>
            <person name="Oliveira J.V."/>
            <person name="Vesth T.C."/>
            <person name="Visser J."/>
            <person name="Yu J.-H."/>
            <person name="Zhou M."/>
            <person name="Andersen M.R."/>
            <person name="Archer D.B."/>
            <person name="Baker S.E."/>
            <person name="Benoit I."/>
            <person name="Brakhage A.A."/>
            <person name="Braus G.H."/>
            <person name="Fischer R."/>
            <person name="Frisvad J.C."/>
            <person name="Goldman G.H."/>
            <person name="Houbraken J."/>
            <person name="Oakley B."/>
            <person name="Pocsi I."/>
            <person name="Scazzocchio C."/>
            <person name="Seiboth B."/>
            <person name="vanKuyk P.A."/>
            <person name="Wortman J."/>
            <person name="Dyer P.S."/>
            <person name="Grigoriev I.V."/>
        </authorList>
    </citation>
    <scope>NUCLEOTIDE SEQUENCE [LARGE SCALE GENOMIC DNA]</scope>
    <source>
        <strain evidence="2">CBS 516.65</strain>
    </source>
</reference>
<gene>
    <name evidence="1" type="ORF">ASPGLDRAFT_31797</name>
</gene>
<organism evidence="1 2">
    <name type="scientific">Aspergillus glaucus CBS 516.65</name>
    <dbReference type="NCBI Taxonomy" id="1160497"/>
    <lineage>
        <taxon>Eukaryota</taxon>
        <taxon>Fungi</taxon>
        <taxon>Dikarya</taxon>
        <taxon>Ascomycota</taxon>
        <taxon>Pezizomycotina</taxon>
        <taxon>Eurotiomycetes</taxon>
        <taxon>Eurotiomycetidae</taxon>
        <taxon>Eurotiales</taxon>
        <taxon>Aspergillaceae</taxon>
        <taxon>Aspergillus</taxon>
        <taxon>Aspergillus subgen. Aspergillus</taxon>
    </lineage>
</organism>
<dbReference type="OrthoDB" id="5280830at2759"/>
<dbReference type="EMBL" id="KV878889">
    <property type="protein sequence ID" value="OJJ88677.1"/>
    <property type="molecule type" value="Genomic_DNA"/>
</dbReference>
<dbReference type="GeneID" id="34460361"/>
<dbReference type="RefSeq" id="XP_022405353.1">
    <property type="nucleotide sequence ID" value="XM_022544100.1"/>
</dbReference>
<dbReference type="VEuPathDB" id="FungiDB:ASPGLDRAFT_31797"/>
<sequence length="235" mass="26321">MHNLVVCSATDPNDPTHSAMFSDFKKISSMLMPMETQTAMGNIFLSCFQLEERLNCLSMRTTPTTETKSGRPESSSGLGPVFTDHDRIHHKQVQEEAKLAGTSPNKDGAFHDEVVGWIKQKTQEAQPGDMVNLFFFKATDSPKASRSAKKVINNNDSVPLLQRFCKGVQVNAVRLYSNRQFGKLVDAIRHDKWHNGRMTAGERHGQCRFATTRRLSGMFKDLANSKRPHTVVDPA</sequence>
<proteinExistence type="predicted"/>
<name>A0A1L9VXS4_ASPGL</name>
<evidence type="ECO:0000313" key="1">
    <source>
        <dbReference type="EMBL" id="OJJ88677.1"/>
    </source>
</evidence>
<dbReference type="AlphaFoldDB" id="A0A1L9VXS4"/>
<evidence type="ECO:0000313" key="2">
    <source>
        <dbReference type="Proteomes" id="UP000184300"/>
    </source>
</evidence>
<accession>A0A1L9VXS4</accession>
<keyword evidence="2" id="KW-1185">Reference proteome</keyword>
<dbReference type="Proteomes" id="UP000184300">
    <property type="component" value="Unassembled WGS sequence"/>
</dbReference>
<protein>
    <submittedName>
        <fullName evidence="1">Uncharacterized protein</fullName>
    </submittedName>
</protein>